<dbReference type="Proteomes" id="UP001177003">
    <property type="component" value="Chromosome 7"/>
</dbReference>
<proteinExistence type="predicted"/>
<dbReference type="EMBL" id="OX465083">
    <property type="protein sequence ID" value="CAI9295193.1"/>
    <property type="molecule type" value="Genomic_DNA"/>
</dbReference>
<gene>
    <name evidence="2" type="ORF">LSALG_LOCUS34146</name>
</gene>
<feature type="domain" description="MULE transposase" evidence="1">
    <location>
        <begin position="298"/>
        <end position="375"/>
    </location>
</feature>
<protein>
    <recommendedName>
        <fullName evidence="1">MULE transposase domain-containing protein</fullName>
    </recommendedName>
</protein>
<sequence>MPNFVTFDKTLSLSFPERKRKKGRFALELDASRTALFDIFSRYTPLRISVKLYGSYYTFAVQCTSLRISVHLCGSVYSFADLCTSQWISVHLCGSVHTFKDQCTPQRICVHLCKSVIDVIDVLKWLFLVNGVEVYVRNNVKNYGLNLPPNIDHEMLLQIVRIKAGVLNSHICLSIKHPELGYVMELGDETDLFQLRHVMSESKKKVHLCLTVVSEEDNDKEPKVGMTELQRANLFEFGEVPKIDDRRCEEKSNERWSDDEYTQRKTAFNPWYCIPSITDCPEPILEPIRAFRECCRKVIIMDGAHLKGKYKGTILHAVAMDSNNQILPIGYEICPKETTDSWTWLFEKLHECIGDVEGLTMVTDRASAIAKKVQQYLQSGLKIWLRTIKRGFKDGWYPVLTIQHIKCMTSKAAT</sequence>
<dbReference type="InterPro" id="IPR018289">
    <property type="entry name" value="MULE_transposase_dom"/>
</dbReference>
<dbReference type="PANTHER" id="PTHR31973:SF185">
    <property type="entry name" value="TRANSPOSASE, MUDR, PLANT, MULE TRANSPOSASE DOMAIN-CONTAINING PROTEIN"/>
    <property type="match status" value="1"/>
</dbReference>
<evidence type="ECO:0000313" key="3">
    <source>
        <dbReference type="Proteomes" id="UP001177003"/>
    </source>
</evidence>
<organism evidence="2 3">
    <name type="scientific">Lactuca saligna</name>
    <name type="common">Willowleaf lettuce</name>
    <dbReference type="NCBI Taxonomy" id="75948"/>
    <lineage>
        <taxon>Eukaryota</taxon>
        <taxon>Viridiplantae</taxon>
        <taxon>Streptophyta</taxon>
        <taxon>Embryophyta</taxon>
        <taxon>Tracheophyta</taxon>
        <taxon>Spermatophyta</taxon>
        <taxon>Magnoliopsida</taxon>
        <taxon>eudicotyledons</taxon>
        <taxon>Gunneridae</taxon>
        <taxon>Pentapetalae</taxon>
        <taxon>asterids</taxon>
        <taxon>campanulids</taxon>
        <taxon>Asterales</taxon>
        <taxon>Asteraceae</taxon>
        <taxon>Cichorioideae</taxon>
        <taxon>Cichorieae</taxon>
        <taxon>Lactucinae</taxon>
        <taxon>Lactuca</taxon>
    </lineage>
</organism>
<dbReference type="Pfam" id="PF10551">
    <property type="entry name" value="MULE"/>
    <property type="match status" value="1"/>
</dbReference>
<dbReference type="PANTHER" id="PTHR31973">
    <property type="entry name" value="POLYPROTEIN, PUTATIVE-RELATED"/>
    <property type="match status" value="1"/>
</dbReference>
<name>A0AA35ZM48_LACSI</name>
<accession>A0AA35ZM48</accession>
<keyword evidence="3" id="KW-1185">Reference proteome</keyword>
<reference evidence="2" key="1">
    <citation type="submission" date="2023-04" db="EMBL/GenBank/DDBJ databases">
        <authorList>
            <person name="Vijverberg K."/>
            <person name="Xiong W."/>
            <person name="Schranz E."/>
        </authorList>
    </citation>
    <scope>NUCLEOTIDE SEQUENCE</scope>
</reference>
<evidence type="ECO:0000259" key="1">
    <source>
        <dbReference type="Pfam" id="PF10551"/>
    </source>
</evidence>
<dbReference type="AlphaFoldDB" id="A0AA35ZM48"/>
<evidence type="ECO:0000313" key="2">
    <source>
        <dbReference type="EMBL" id="CAI9295193.1"/>
    </source>
</evidence>